<reference evidence="2" key="2">
    <citation type="journal article" date="2012" name="Nat. Commun.">
        <title>Draft genome sequence and genetic transformation of the oleaginous alga Nannochloropis gaditana.</title>
        <authorList>
            <person name="Radakovits R."/>
            <person name="Jinkerson R.E."/>
            <person name="Fuerstenberg S.I."/>
            <person name="Tae H."/>
            <person name="Settlage R.E."/>
            <person name="Boore J.L."/>
            <person name="Posewitz M.C."/>
        </authorList>
    </citation>
    <scope>NUCLEOTIDE SEQUENCE</scope>
    <source>
        <strain evidence="2">CCMP526</strain>
    </source>
</reference>
<dbReference type="PANTHER" id="PTHR12839">
    <property type="entry name" value="NONSENSE-MEDIATED MRNA DECAY PROTEIN 2 UP-FRAMESHIFT SUPPRESSOR 2"/>
    <property type="match status" value="1"/>
</dbReference>
<name>I2CQ42_NANGC</name>
<dbReference type="GO" id="GO:0035145">
    <property type="term" value="C:exon-exon junction complex"/>
    <property type="evidence" value="ECO:0007669"/>
    <property type="project" value="TreeGrafter"/>
</dbReference>
<feature type="non-terminal residue" evidence="2">
    <location>
        <position position="122"/>
    </location>
</feature>
<proteinExistence type="evidence at transcript level"/>
<dbReference type="AlphaFoldDB" id="I2CQ42"/>
<reference evidence="2" key="1">
    <citation type="journal article" date="2012" name="Bioengineered">
        <title>Additional insights into the genome of the oleaginous model alga Nannochloropsis gaditana.</title>
        <authorList>
            <person name="Jinkerson R.E."/>
            <person name="Radakovits R."/>
            <person name="Posewitz M.C."/>
        </authorList>
    </citation>
    <scope>NUCLEOTIDE SEQUENCE</scope>
    <source>
        <strain evidence="2">CCMP526</strain>
    </source>
</reference>
<accession>I2CQ42</accession>
<dbReference type="InterPro" id="IPR039762">
    <property type="entry name" value="Nmd2/UPF2"/>
</dbReference>
<protein>
    <submittedName>
        <fullName evidence="2">Regulator of nonsense transcripts</fullName>
    </submittedName>
</protein>
<dbReference type="PANTHER" id="PTHR12839:SF7">
    <property type="entry name" value="REGULATOR OF NONSENSE TRANSCRIPTS 2"/>
    <property type="match status" value="1"/>
</dbReference>
<dbReference type="EMBL" id="JU971923">
    <property type="protein sequence ID" value="AFJ69025.1"/>
    <property type="molecule type" value="mRNA"/>
</dbReference>
<feature type="region of interest" description="Disordered" evidence="1">
    <location>
        <begin position="1"/>
        <end position="48"/>
    </location>
</feature>
<evidence type="ECO:0000313" key="2">
    <source>
        <dbReference type="EMBL" id="AFJ69025.1"/>
    </source>
</evidence>
<feature type="compositionally biased region" description="Polar residues" evidence="1">
    <location>
        <begin position="111"/>
        <end position="122"/>
    </location>
</feature>
<organism evidence="2">
    <name type="scientific">Nannochloropsis gaditana (strain CCMP526)</name>
    <name type="common">Green microalga</name>
    <name type="synonym">Microchloropsis gaditana</name>
    <dbReference type="NCBI Taxonomy" id="1093141"/>
    <lineage>
        <taxon>Eukaryota</taxon>
        <taxon>Sar</taxon>
        <taxon>Stramenopiles</taxon>
        <taxon>Ochrophyta</taxon>
        <taxon>Eustigmatophyceae</taxon>
        <taxon>Eustigmatales</taxon>
        <taxon>Monodopsidaceae</taxon>
        <taxon>Nannochloropsis</taxon>
    </lineage>
</organism>
<dbReference type="GO" id="GO:0005737">
    <property type="term" value="C:cytoplasm"/>
    <property type="evidence" value="ECO:0007669"/>
    <property type="project" value="TreeGrafter"/>
</dbReference>
<feature type="compositionally biased region" description="Basic and acidic residues" evidence="1">
    <location>
        <begin position="83"/>
        <end position="95"/>
    </location>
</feature>
<feature type="region of interest" description="Disordered" evidence="1">
    <location>
        <begin position="82"/>
        <end position="122"/>
    </location>
</feature>
<dbReference type="GO" id="GO:0000184">
    <property type="term" value="P:nuclear-transcribed mRNA catabolic process, nonsense-mediated decay"/>
    <property type="evidence" value="ECO:0007669"/>
    <property type="project" value="InterPro"/>
</dbReference>
<evidence type="ECO:0000256" key="1">
    <source>
        <dbReference type="SAM" id="MobiDB-lite"/>
    </source>
</evidence>
<gene>
    <name evidence="2" type="ORF">NGATSA_3036800</name>
</gene>
<sequence>MKNVQALSDGLDQPPPLLPREDDERESSPGGGLTLWDGDMGHRELGPYDDEESKLFYEDLPDLLATLPAAVLGLSEEEASTLLREKEERAQRQQEQEEASISGVSEPQIPSLATKTSTQVEQ</sequence>